<dbReference type="InterPro" id="IPR010255">
    <property type="entry name" value="Haem_peroxidase_sf"/>
</dbReference>
<dbReference type="Gene3D" id="1.10.640.10">
    <property type="entry name" value="Haem peroxidase domain superfamily, animal type"/>
    <property type="match status" value="1"/>
</dbReference>
<dbReference type="FunFam" id="1.10.640.10:FF:000003">
    <property type="entry name" value="chorion peroxidase"/>
    <property type="match status" value="1"/>
</dbReference>
<dbReference type="PRINTS" id="PR00457">
    <property type="entry name" value="ANPEROXIDASE"/>
</dbReference>
<accession>A0A9D4IWY4</accession>
<keyword evidence="5" id="KW-0349">Heme</keyword>
<reference evidence="6" key="2">
    <citation type="submission" date="2020-11" db="EMBL/GenBank/DDBJ databases">
        <authorList>
            <person name="McCartney M.A."/>
            <person name="Auch B."/>
            <person name="Kono T."/>
            <person name="Mallez S."/>
            <person name="Becker A."/>
            <person name="Gohl D.M."/>
            <person name="Silverstein K.A.T."/>
            <person name="Koren S."/>
            <person name="Bechman K.B."/>
            <person name="Herman A."/>
            <person name="Abrahante J.E."/>
            <person name="Garbe J."/>
        </authorList>
    </citation>
    <scope>NUCLEOTIDE SEQUENCE</scope>
    <source>
        <strain evidence="6">Duluth1</strain>
        <tissue evidence="6">Whole animal</tissue>
    </source>
</reference>
<keyword evidence="5" id="KW-0408">Iron</keyword>
<dbReference type="PROSITE" id="PS50292">
    <property type="entry name" value="PEROXIDASE_3"/>
    <property type="match status" value="1"/>
</dbReference>
<dbReference type="GO" id="GO:0020037">
    <property type="term" value="F:heme binding"/>
    <property type="evidence" value="ECO:0007669"/>
    <property type="project" value="InterPro"/>
</dbReference>
<gene>
    <name evidence="6" type="ORF">DPMN_165963</name>
</gene>
<protein>
    <recommendedName>
        <fullName evidence="8">Peroxidase</fullName>
    </recommendedName>
</protein>
<dbReference type="PANTHER" id="PTHR11475">
    <property type="entry name" value="OXIDASE/PEROXIDASE"/>
    <property type="match status" value="1"/>
</dbReference>
<keyword evidence="5" id="KW-0479">Metal-binding</keyword>
<dbReference type="InterPro" id="IPR037120">
    <property type="entry name" value="Haem_peroxidase_sf_animal"/>
</dbReference>
<dbReference type="Proteomes" id="UP000828390">
    <property type="component" value="Unassembled WGS sequence"/>
</dbReference>
<dbReference type="SUPFAM" id="SSF48113">
    <property type="entry name" value="Heme-dependent peroxidases"/>
    <property type="match status" value="1"/>
</dbReference>
<comment type="subcellular location">
    <subcellularLocation>
        <location evidence="1">Secreted</location>
    </subcellularLocation>
</comment>
<dbReference type="PANTHER" id="PTHR11475:SF4">
    <property type="entry name" value="CHORION PEROXIDASE"/>
    <property type="match status" value="1"/>
</dbReference>
<evidence type="ECO:0000256" key="1">
    <source>
        <dbReference type="ARBA" id="ARBA00004613"/>
    </source>
</evidence>
<keyword evidence="7" id="KW-1185">Reference proteome</keyword>
<keyword evidence="2" id="KW-0964">Secreted</keyword>
<organism evidence="6 7">
    <name type="scientific">Dreissena polymorpha</name>
    <name type="common">Zebra mussel</name>
    <name type="synonym">Mytilus polymorpha</name>
    <dbReference type="NCBI Taxonomy" id="45954"/>
    <lineage>
        <taxon>Eukaryota</taxon>
        <taxon>Metazoa</taxon>
        <taxon>Spiralia</taxon>
        <taxon>Lophotrochozoa</taxon>
        <taxon>Mollusca</taxon>
        <taxon>Bivalvia</taxon>
        <taxon>Autobranchia</taxon>
        <taxon>Heteroconchia</taxon>
        <taxon>Euheterodonta</taxon>
        <taxon>Imparidentia</taxon>
        <taxon>Neoheterodontei</taxon>
        <taxon>Myida</taxon>
        <taxon>Dreissenoidea</taxon>
        <taxon>Dreissenidae</taxon>
        <taxon>Dreissena</taxon>
    </lineage>
</organism>
<dbReference type="Pfam" id="PF03098">
    <property type="entry name" value="An_peroxidase"/>
    <property type="match status" value="1"/>
</dbReference>
<evidence type="ECO:0000256" key="3">
    <source>
        <dbReference type="ARBA" id="ARBA00022729"/>
    </source>
</evidence>
<evidence type="ECO:0000313" key="6">
    <source>
        <dbReference type="EMBL" id="KAH3787834.1"/>
    </source>
</evidence>
<dbReference type="GO" id="GO:0004601">
    <property type="term" value="F:peroxidase activity"/>
    <property type="evidence" value="ECO:0007669"/>
    <property type="project" value="InterPro"/>
</dbReference>
<proteinExistence type="predicted"/>
<evidence type="ECO:0000256" key="2">
    <source>
        <dbReference type="ARBA" id="ARBA00022525"/>
    </source>
</evidence>
<evidence type="ECO:0008006" key="8">
    <source>
        <dbReference type="Google" id="ProtNLM"/>
    </source>
</evidence>
<evidence type="ECO:0000256" key="4">
    <source>
        <dbReference type="ARBA" id="ARBA00023180"/>
    </source>
</evidence>
<keyword evidence="3" id="KW-0732">Signal</keyword>
<dbReference type="CDD" id="cd09823">
    <property type="entry name" value="peroxinectin_like"/>
    <property type="match status" value="1"/>
</dbReference>
<name>A0A9D4IWY4_DREPO</name>
<dbReference type="GO" id="GO:0006979">
    <property type="term" value="P:response to oxidative stress"/>
    <property type="evidence" value="ECO:0007669"/>
    <property type="project" value="InterPro"/>
</dbReference>
<sequence length="700" mass="78806">MASCTTHAPVSPVCASLNMMQVRAVITQAIANARAALTSQKQLNEYMFRIGIDEPLNMPSQTKTYHQHYAAFSHLNQPAAIQVDSGYIVQYATEQITSQLMIGVDELNSCPGVQMIWHELISPFCIRRDAICDVNAKYRTIDGSCNNLQRPLWGRSNRPHIRFLKPHYMDDIGVPRQVSVTGEQLPSARTVSNAIHRQDPCCPLKERDLSLYVMQWGQMLDHDLTDTAIAKGANDATIICCNLTQEVLMKRSECFPIYIQAGDERFKESCMNFVRSIAGHSDTCDMGRRNQLNQASSFLDSSFLYGHNDEDAREIRSFRDGKLKMTNSGLFPAGTNDQTNCELEGKGDYCMKSGDFRIHVMPGLTAIQVMFLREHNRLAGVLQQLNPTMCDEDLYQEARKIVMAEVQHITYAHWLPFVIGERLWKQMGLVPSPSGFCTSYDCDLDPTISNVFGGAAFRFGHTLLQNSVLFMKGQGFHIRNEMGFNRPRMIFDDNAKGCSYVAMGLSVHPASRADGQVVDSVRNNLFLDMNGRSFDLISLNIQRAREHGLPGYNSWRKFCGMPYAIHFGTGPGGLVDHNPEDAKKLHSIYRHPDDIDIFAGGLSERPVEGGVIGPVFSCIVGRTFHNLKYGDRFYYENEDSRTGFTLAQLNSIKKMGLAKLMCLHFHTPHVQMVPFRMPGPTNPLVNCAMFEDLDFSLWKQ</sequence>
<reference evidence="6" key="1">
    <citation type="journal article" date="2019" name="bioRxiv">
        <title>The Genome of the Zebra Mussel, Dreissena polymorpha: A Resource for Invasive Species Research.</title>
        <authorList>
            <person name="McCartney M.A."/>
            <person name="Auch B."/>
            <person name="Kono T."/>
            <person name="Mallez S."/>
            <person name="Zhang Y."/>
            <person name="Obille A."/>
            <person name="Becker A."/>
            <person name="Abrahante J.E."/>
            <person name="Garbe J."/>
            <person name="Badalamenti J.P."/>
            <person name="Herman A."/>
            <person name="Mangelson H."/>
            <person name="Liachko I."/>
            <person name="Sullivan S."/>
            <person name="Sone E.D."/>
            <person name="Koren S."/>
            <person name="Silverstein K.A.T."/>
            <person name="Beckman K.B."/>
            <person name="Gohl D.M."/>
        </authorList>
    </citation>
    <scope>NUCLEOTIDE SEQUENCE</scope>
    <source>
        <strain evidence="6">Duluth1</strain>
        <tissue evidence="6">Whole animal</tissue>
    </source>
</reference>
<feature type="binding site" description="axial binding residue" evidence="5">
    <location>
        <position position="461"/>
    </location>
    <ligand>
        <name>heme b</name>
        <dbReference type="ChEBI" id="CHEBI:60344"/>
    </ligand>
    <ligandPart>
        <name>Fe</name>
        <dbReference type="ChEBI" id="CHEBI:18248"/>
    </ligandPart>
</feature>
<evidence type="ECO:0000313" key="7">
    <source>
        <dbReference type="Proteomes" id="UP000828390"/>
    </source>
</evidence>
<keyword evidence="4" id="KW-0325">Glycoprotein</keyword>
<dbReference type="GO" id="GO:0005576">
    <property type="term" value="C:extracellular region"/>
    <property type="evidence" value="ECO:0007669"/>
    <property type="project" value="UniProtKB-SubCell"/>
</dbReference>
<dbReference type="InterPro" id="IPR019791">
    <property type="entry name" value="Haem_peroxidase_animal"/>
</dbReference>
<dbReference type="AlphaFoldDB" id="A0A9D4IWY4"/>
<dbReference type="EMBL" id="JAIWYP010000008">
    <property type="protein sequence ID" value="KAH3787834.1"/>
    <property type="molecule type" value="Genomic_DNA"/>
</dbReference>
<comment type="caution">
    <text evidence="6">The sequence shown here is derived from an EMBL/GenBank/DDBJ whole genome shotgun (WGS) entry which is preliminary data.</text>
</comment>
<dbReference type="GO" id="GO:0046872">
    <property type="term" value="F:metal ion binding"/>
    <property type="evidence" value="ECO:0007669"/>
    <property type="project" value="UniProtKB-KW"/>
</dbReference>
<evidence type="ECO:0000256" key="5">
    <source>
        <dbReference type="PIRSR" id="PIRSR619791-2"/>
    </source>
</evidence>